<dbReference type="GO" id="GO:0031564">
    <property type="term" value="P:transcription antitermination"/>
    <property type="evidence" value="ECO:0007669"/>
    <property type="project" value="UniProtKB-KW"/>
</dbReference>
<dbReference type="InterPro" id="IPR011605">
    <property type="entry name" value="NusB_fam"/>
</dbReference>
<name>A0A8G2BEQ5_9PROT</name>
<dbReference type="SUPFAM" id="SSF48013">
    <property type="entry name" value="NusB-like"/>
    <property type="match status" value="1"/>
</dbReference>
<evidence type="ECO:0000256" key="3">
    <source>
        <dbReference type="ARBA" id="ARBA00022884"/>
    </source>
</evidence>
<dbReference type="Pfam" id="PF01029">
    <property type="entry name" value="NusB"/>
    <property type="match status" value="1"/>
</dbReference>
<sequence length="166" mass="18153">MSESDKSARHGRGKTVARRLARLAAAQALYEIEVASASPHEVVPSFVSRGFSGIVDDAESRPVDALFFEKLVLGTVGDTPTIDPMLTNALEPEFKLGRLEVLLRAILRLGAYELLSFGDVPAKVVITEYVELGRDFFSGREPALVNAVLDRLARLLREGEIADRTD</sequence>
<dbReference type="OrthoDB" id="9797817at2"/>
<evidence type="ECO:0000256" key="2">
    <source>
        <dbReference type="ARBA" id="ARBA00022814"/>
    </source>
</evidence>
<dbReference type="GO" id="GO:0003723">
    <property type="term" value="F:RNA binding"/>
    <property type="evidence" value="ECO:0007669"/>
    <property type="project" value="UniProtKB-UniRule"/>
</dbReference>
<dbReference type="HAMAP" id="MF_00073">
    <property type="entry name" value="NusB"/>
    <property type="match status" value="1"/>
</dbReference>
<feature type="domain" description="NusB/RsmB/TIM44" evidence="7">
    <location>
        <begin position="21"/>
        <end position="154"/>
    </location>
</feature>
<protein>
    <recommendedName>
        <fullName evidence="6">Transcription antitermination protein NusB</fullName>
    </recommendedName>
    <alternativeName>
        <fullName evidence="6">Antitermination factor NusB</fullName>
    </alternativeName>
</protein>
<keyword evidence="9" id="KW-1185">Reference proteome</keyword>
<dbReference type="RefSeq" id="WP_038014222.1">
    <property type="nucleotide sequence ID" value="NZ_FNBW01000001.1"/>
</dbReference>
<dbReference type="NCBIfam" id="TIGR01951">
    <property type="entry name" value="nusB"/>
    <property type="match status" value="1"/>
</dbReference>
<reference evidence="8 9" key="1">
    <citation type="submission" date="2016-10" db="EMBL/GenBank/DDBJ databases">
        <authorList>
            <person name="Varghese N."/>
            <person name="Submissions S."/>
        </authorList>
    </citation>
    <scope>NUCLEOTIDE SEQUENCE [LARGE SCALE GENOMIC DNA]</scope>
    <source>
        <strain evidence="8 9">DSM 18839</strain>
    </source>
</reference>
<dbReference type="EMBL" id="FNBW01000001">
    <property type="protein sequence ID" value="SDF10560.1"/>
    <property type="molecule type" value="Genomic_DNA"/>
</dbReference>
<organism evidence="8 9">
    <name type="scientific">Thalassobaculum litoreum DSM 18839</name>
    <dbReference type="NCBI Taxonomy" id="1123362"/>
    <lineage>
        <taxon>Bacteria</taxon>
        <taxon>Pseudomonadati</taxon>
        <taxon>Pseudomonadota</taxon>
        <taxon>Alphaproteobacteria</taxon>
        <taxon>Rhodospirillales</taxon>
        <taxon>Thalassobaculaceae</taxon>
        <taxon>Thalassobaculum</taxon>
    </lineage>
</organism>
<accession>A0A8G2BEQ5</accession>
<dbReference type="GO" id="GO:0005829">
    <property type="term" value="C:cytosol"/>
    <property type="evidence" value="ECO:0007669"/>
    <property type="project" value="TreeGrafter"/>
</dbReference>
<dbReference type="AlphaFoldDB" id="A0A8G2BEQ5"/>
<dbReference type="Gene3D" id="1.10.940.10">
    <property type="entry name" value="NusB-like"/>
    <property type="match status" value="1"/>
</dbReference>
<keyword evidence="4 6" id="KW-0805">Transcription regulation</keyword>
<dbReference type="PANTHER" id="PTHR11078">
    <property type="entry name" value="N UTILIZATION SUBSTANCE PROTEIN B-RELATED"/>
    <property type="match status" value="1"/>
</dbReference>
<dbReference type="InterPro" id="IPR006027">
    <property type="entry name" value="NusB_RsmB_TIM44"/>
</dbReference>
<keyword evidence="2 6" id="KW-0889">Transcription antitermination</keyword>
<evidence type="ECO:0000259" key="7">
    <source>
        <dbReference type="Pfam" id="PF01029"/>
    </source>
</evidence>
<evidence type="ECO:0000256" key="6">
    <source>
        <dbReference type="HAMAP-Rule" id="MF_00073"/>
    </source>
</evidence>
<evidence type="ECO:0000256" key="4">
    <source>
        <dbReference type="ARBA" id="ARBA00023015"/>
    </source>
</evidence>
<dbReference type="PANTHER" id="PTHR11078:SF3">
    <property type="entry name" value="ANTITERMINATION NUSB DOMAIN-CONTAINING PROTEIN"/>
    <property type="match status" value="1"/>
</dbReference>
<evidence type="ECO:0000313" key="9">
    <source>
        <dbReference type="Proteomes" id="UP000198615"/>
    </source>
</evidence>
<evidence type="ECO:0000313" key="8">
    <source>
        <dbReference type="EMBL" id="SDF10560.1"/>
    </source>
</evidence>
<dbReference type="InterPro" id="IPR035926">
    <property type="entry name" value="NusB-like_sf"/>
</dbReference>
<comment type="function">
    <text evidence="6">Involved in transcription antitermination. Required for transcription of ribosomal RNA (rRNA) genes. Binds specifically to the boxA antiterminator sequence of the ribosomal RNA (rrn) operons.</text>
</comment>
<dbReference type="GO" id="GO:0006353">
    <property type="term" value="P:DNA-templated transcription termination"/>
    <property type="evidence" value="ECO:0007669"/>
    <property type="project" value="UniProtKB-UniRule"/>
</dbReference>
<comment type="caution">
    <text evidence="8">The sequence shown here is derived from an EMBL/GenBank/DDBJ whole genome shotgun (WGS) entry which is preliminary data.</text>
</comment>
<dbReference type="Proteomes" id="UP000198615">
    <property type="component" value="Unassembled WGS sequence"/>
</dbReference>
<keyword evidence="5 6" id="KW-0804">Transcription</keyword>
<evidence type="ECO:0000256" key="5">
    <source>
        <dbReference type="ARBA" id="ARBA00023163"/>
    </source>
</evidence>
<proteinExistence type="inferred from homology"/>
<keyword evidence="3 6" id="KW-0694">RNA-binding</keyword>
<comment type="similarity">
    <text evidence="1 6">Belongs to the NusB family.</text>
</comment>
<gene>
    <name evidence="6" type="primary">nusB</name>
    <name evidence="8" type="ORF">SAMN05660686_00274</name>
</gene>
<evidence type="ECO:0000256" key="1">
    <source>
        <dbReference type="ARBA" id="ARBA00005952"/>
    </source>
</evidence>